<evidence type="ECO:0000313" key="1">
    <source>
        <dbReference type="EMBL" id="KAJ1129200.1"/>
    </source>
</evidence>
<evidence type="ECO:0000313" key="2">
    <source>
        <dbReference type="Proteomes" id="UP001066276"/>
    </source>
</evidence>
<reference evidence="1" key="1">
    <citation type="journal article" date="2022" name="bioRxiv">
        <title>Sequencing and chromosome-scale assembly of the giantPleurodeles waltlgenome.</title>
        <authorList>
            <person name="Brown T."/>
            <person name="Elewa A."/>
            <person name="Iarovenko S."/>
            <person name="Subramanian E."/>
            <person name="Araus A.J."/>
            <person name="Petzold A."/>
            <person name="Susuki M."/>
            <person name="Suzuki K.-i.T."/>
            <person name="Hayashi T."/>
            <person name="Toyoda A."/>
            <person name="Oliveira C."/>
            <person name="Osipova E."/>
            <person name="Leigh N.D."/>
            <person name="Simon A."/>
            <person name="Yun M.H."/>
        </authorList>
    </citation>
    <scope>NUCLEOTIDE SEQUENCE</scope>
    <source>
        <strain evidence="1">20211129_DDA</strain>
        <tissue evidence="1">Liver</tissue>
    </source>
</reference>
<dbReference type="EMBL" id="JANPWB010000011">
    <property type="protein sequence ID" value="KAJ1129200.1"/>
    <property type="molecule type" value="Genomic_DNA"/>
</dbReference>
<proteinExistence type="predicted"/>
<protein>
    <submittedName>
        <fullName evidence="1">Uncharacterized protein</fullName>
    </submittedName>
</protein>
<dbReference type="Proteomes" id="UP001066276">
    <property type="component" value="Chromosome 7"/>
</dbReference>
<gene>
    <name evidence="1" type="ORF">NDU88_007571</name>
</gene>
<keyword evidence="2" id="KW-1185">Reference proteome</keyword>
<dbReference type="AlphaFoldDB" id="A0AAV7PUC9"/>
<sequence length="112" mass="12982">MSVPSMAPITWGKHPPEQRALWHAIAKEVQTRGVYNWRTTHCRKRWEDLRYWARKFREAQLGKPSQRGRGACRALTPLMQHILAVVYPDLDGRLKAAQQSQGGENIYHILAH</sequence>
<accession>A0AAV7PUC9</accession>
<organism evidence="1 2">
    <name type="scientific">Pleurodeles waltl</name>
    <name type="common">Iberian ribbed newt</name>
    <dbReference type="NCBI Taxonomy" id="8319"/>
    <lineage>
        <taxon>Eukaryota</taxon>
        <taxon>Metazoa</taxon>
        <taxon>Chordata</taxon>
        <taxon>Craniata</taxon>
        <taxon>Vertebrata</taxon>
        <taxon>Euteleostomi</taxon>
        <taxon>Amphibia</taxon>
        <taxon>Batrachia</taxon>
        <taxon>Caudata</taxon>
        <taxon>Salamandroidea</taxon>
        <taxon>Salamandridae</taxon>
        <taxon>Pleurodelinae</taxon>
        <taxon>Pleurodeles</taxon>
    </lineage>
</organism>
<name>A0AAV7PUC9_PLEWA</name>
<comment type="caution">
    <text evidence="1">The sequence shown here is derived from an EMBL/GenBank/DDBJ whole genome shotgun (WGS) entry which is preliminary data.</text>
</comment>